<keyword evidence="1" id="KW-0539">Nucleus</keyword>
<feature type="compositionally biased region" description="Polar residues" evidence="2">
    <location>
        <begin position="1"/>
        <end position="49"/>
    </location>
</feature>
<sequence length="477" mass="53855">MPLRSSPDSQDPTHVATDQDNEGQQQGGTEVQPSFQIDRPSTSGQTEASQPRPAATSGRATNSTPSTNTTKAKRGRSNTKDSCDDALLEMARAKLLATPSAPVEDECDVFCRSVAYRMRSLSPMQKIFARKYISDVLFEAEMGQLSNETHLTQMSYTYQTMNQNTPARVCTPDLELLSLSLRPYYIPREIPKININVVYIPPDANREQATLQMTNIINDQQEKSPDSVILVTGDFNHHTLEKDLTNFHQYIDCPTRGINTLDLCYGNVKEACTCKQLAKLGESDHNMIQLIPKHRSVLKSVKPVHKTVNIYNEESIGALQACLDCTDWGVFVDSCEDLEELNDVVSHYIQFYEDLTIPKKTITCYPNSKPWTTRELTDAVARKNKAFRSGNKEELKEASKNIKIIVKECKKNYKEKVERNIKTNTRAAWEGMKAMSGCRSKKVGIDVEGDPNKYANDLNKFFARFDVHNFKKETKNV</sequence>
<dbReference type="GO" id="GO:0003677">
    <property type="term" value="F:DNA binding"/>
    <property type="evidence" value="ECO:0007669"/>
    <property type="project" value="InterPro"/>
</dbReference>
<organism evidence="4 5">
    <name type="scientific">Elysia marginata</name>
    <dbReference type="NCBI Taxonomy" id="1093978"/>
    <lineage>
        <taxon>Eukaryota</taxon>
        <taxon>Metazoa</taxon>
        <taxon>Spiralia</taxon>
        <taxon>Lophotrochozoa</taxon>
        <taxon>Mollusca</taxon>
        <taxon>Gastropoda</taxon>
        <taxon>Heterobranchia</taxon>
        <taxon>Euthyneura</taxon>
        <taxon>Panpulmonata</taxon>
        <taxon>Sacoglossa</taxon>
        <taxon>Placobranchoidea</taxon>
        <taxon>Plakobranchidae</taxon>
        <taxon>Elysia</taxon>
    </lineage>
</organism>
<dbReference type="PANTHER" id="PTHR47510:SF3">
    <property type="entry name" value="ENDO_EXONUCLEASE_PHOSPHATASE DOMAIN-CONTAINING PROTEIN"/>
    <property type="match status" value="1"/>
</dbReference>
<dbReference type="SUPFAM" id="SSF56219">
    <property type="entry name" value="DNase I-like"/>
    <property type="match status" value="1"/>
</dbReference>
<accession>A0AAV4FD17</accession>
<dbReference type="EMBL" id="BMAT01011341">
    <property type="protein sequence ID" value="GFR70755.1"/>
    <property type="molecule type" value="Genomic_DNA"/>
</dbReference>
<gene>
    <name evidence="4" type="ORF">ElyMa_005660600</name>
</gene>
<comment type="subcellular location">
    <subcellularLocation>
        <location evidence="1">Nucleus</location>
    </subcellularLocation>
</comment>
<name>A0AAV4FD17_9GAST</name>
<feature type="domain" description="BESS" evidence="3">
    <location>
        <begin position="104"/>
        <end position="143"/>
    </location>
</feature>
<feature type="compositionally biased region" description="Polar residues" evidence="2">
    <location>
        <begin position="58"/>
        <end position="70"/>
    </location>
</feature>
<evidence type="ECO:0000256" key="2">
    <source>
        <dbReference type="SAM" id="MobiDB-lite"/>
    </source>
</evidence>
<protein>
    <recommendedName>
        <fullName evidence="3">BESS domain-containing protein</fullName>
    </recommendedName>
</protein>
<evidence type="ECO:0000256" key="1">
    <source>
        <dbReference type="PROSITE-ProRule" id="PRU00371"/>
    </source>
</evidence>
<dbReference type="PANTHER" id="PTHR47510">
    <property type="entry name" value="REVERSE TRANSCRIPTASE DOMAIN-CONTAINING PROTEIN"/>
    <property type="match status" value="1"/>
</dbReference>
<dbReference type="PROSITE" id="PS51031">
    <property type="entry name" value="BESS"/>
    <property type="match status" value="1"/>
</dbReference>
<dbReference type="InterPro" id="IPR004210">
    <property type="entry name" value="BESS_motif"/>
</dbReference>
<keyword evidence="5" id="KW-1185">Reference proteome</keyword>
<evidence type="ECO:0000259" key="3">
    <source>
        <dbReference type="PROSITE" id="PS51031"/>
    </source>
</evidence>
<dbReference type="InterPro" id="IPR036691">
    <property type="entry name" value="Endo/exonu/phosph_ase_sf"/>
</dbReference>
<dbReference type="Gene3D" id="3.60.10.10">
    <property type="entry name" value="Endonuclease/exonuclease/phosphatase"/>
    <property type="match status" value="1"/>
</dbReference>
<comment type="caution">
    <text evidence="4">The sequence shown here is derived from an EMBL/GenBank/DDBJ whole genome shotgun (WGS) entry which is preliminary data.</text>
</comment>
<dbReference type="Proteomes" id="UP000762676">
    <property type="component" value="Unassembled WGS sequence"/>
</dbReference>
<dbReference type="AlphaFoldDB" id="A0AAV4FD17"/>
<dbReference type="GO" id="GO:0005634">
    <property type="term" value="C:nucleus"/>
    <property type="evidence" value="ECO:0007669"/>
    <property type="project" value="UniProtKB-SubCell"/>
</dbReference>
<proteinExistence type="predicted"/>
<reference evidence="4 5" key="1">
    <citation type="journal article" date="2021" name="Elife">
        <title>Chloroplast acquisition without the gene transfer in kleptoplastic sea slugs, Plakobranchus ocellatus.</title>
        <authorList>
            <person name="Maeda T."/>
            <person name="Takahashi S."/>
            <person name="Yoshida T."/>
            <person name="Shimamura S."/>
            <person name="Takaki Y."/>
            <person name="Nagai Y."/>
            <person name="Toyoda A."/>
            <person name="Suzuki Y."/>
            <person name="Arimoto A."/>
            <person name="Ishii H."/>
            <person name="Satoh N."/>
            <person name="Nishiyama T."/>
            <person name="Hasebe M."/>
            <person name="Maruyama T."/>
            <person name="Minagawa J."/>
            <person name="Obokata J."/>
            <person name="Shigenobu S."/>
        </authorList>
    </citation>
    <scope>NUCLEOTIDE SEQUENCE [LARGE SCALE GENOMIC DNA]</scope>
</reference>
<evidence type="ECO:0000313" key="5">
    <source>
        <dbReference type="Proteomes" id="UP000762676"/>
    </source>
</evidence>
<evidence type="ECO:0000313" key="4">
    <source>
        <dbReference type="EMBL" id="GFR70755.1"/>
    </source>
</evidence>
<feature type="region of interest" description="Disordered" evidence="2">
    <location>
        <begin position="1"/>
        <end position="81"/>
    </location>
</feature>